<organism evidence="1 2">
    <name type="scientific">phage Lak_Megaphage_RVC_AP3_GC26</name>
    <dbReference type="NCBI Taxonomy" id="3109225"/>
    <lineage>
        <taxon>Viruses</taxon>
        <taxon>Duplodnaviria</taxon>
        <taxon>Heunggongvirae</taxon>
        <taxon>Uroviricota</taxon>
        <taxon>Caudoviricetes</taxon>
        <taxon>Caudoviricetes code 15 clade</taxon>
    </lineage>
</organism>
<evidence type="ECO:0000313" key="2">
    <source>
        <dbReference type="Proteomes" id="UP001348805"/>
    </source>
</evidence>
<keyword evidence="2" id="KW-1185">Reference proteome</keyword>
<accession>A0ABZ0Z0I3</accession>
<protein>
    <submittedName>
        <fullName evidence="1">Uncharacterized protein</fullName>
    </submittedName>
</protein>
<proteinExistence type="predicted"/>
<sequence>MDYKNKKLRIVKKEKDGITIKENGTSVKFSWDEFNAGYNIVDNVYAVMNDKMVEQMTQLDDLIDTATTAYFIMQNSVPDIKQLSYAAVLSETIEKIQKLLNCTGLDAMKLVKNRINAINNMFGSDKKSHSRDYYKKQRHEMNKDKFPKRVETPVNSTSCVMSDNPALMKLKESMCS</sequence>
<evidence type="ECO:0000313" key="1">
    <source>
        <dbReference type="EMBL" id="WQJ51587.1"/>
    </source>
</evidence>
<dbReference type="EMBL" id="OR769219">
    <property type="protein sequence ID" value="WQJ51587.1"/>
    <property type="molecule type" value="Genomic_DNA"/>
</dbReference>
<name>A0ABZ0Z0I3_9CAUD</name>
<reference evidence="1 2" key="1">
    <citation type="submission" date="2023-11" db="EMBL/GenBank/DDBJ databases">
        <authorList>
            <person name="Cook R."/>
            <person name="Crisci M."/>
            <person name="Pye H."/>
            <person name="Adriaenssens E."/>
            <person name="Santini J."/>
        </authorList>
    </citation>
    <scope>NUCLEOTIDE SEQUENCE [LARGE SCALE GENOMIC DNA]</scope>
    <source>
        <strain evidence="1">Lak_Megaphage_RVC_AP3_GC26</strain>
    </source>
</reference>
<dbReference type="Proteomes" id="UP001348805">
    <property type="component" value="Segment"/>
</dbReference>